<evidence type="ECO:0000313" key="2">
    <source>
        <dbReference type="EMBL" id="CAI2365282.1"/>
    </source>
</evidence>
<name>A0AAD1XBW7_EUPCR</name>
<feature type="compositionally biased region" description="Basic and acidic residues" evidence="1">
    <location>
        <begin position="16"/>
        <end position="27"/>
    </location>
</feature>
<protein>
    <submittedName>
        <fullName evidence="2">Uncharacterized protein</fullName>
    </submittedName>
</protein>
<sequence>MEQSQVPRKISSFYKPKNDARKDDEQSRNILEQVASPSNISTEADSIIQAFERGFIKNIKKSALGKKLFQIQERSNAKEAIKDVLEYTMKSKKDKFTDELKQMEDRLSCFKKKKDVFLNFPTLRSPKEKSPISPCPAINESPLLKMLKN</sequence>
<dbReference type="AlphaFoldDB" id="A0AAD1XBW7"/>
<accession>A0AAD1XBW7</accession>
<proteinExistence type="predicted"/>
<organism evidence="2 3">
    <name type="scientific">Euplotes crassus</name>
    <dbReference type="NCBI Taxonomy" id="5936"/>
    <lineage>
        <taxon>Eukaryota</taxon>
        <taxon>Sar</taxon>
        <taxon>Alveolata</taxon>
        <taxon>Ciliophora</taxon>
        <taxon>Intramacronucleata</taxon>
        <taxon>Spirotrichea</taxon>
        <taxon>Hypotrichia</taxon>
        <taxon>Euplotida</taxon>
        <taxon>Euplotidae</taxon>
        <taxon>Moneuplotes</taxon>
    </lineage>
</organism>
<dbReference type="EMBL" id="CAMPGE010006438">
    <property type="protein sequence ID" value="CAI2365282.1"/>
    <property type="molecule type" value="Genomic_DNA"/>
</dbReference>
<comment type="caution">
    <text evidence="2">The sequence shown here is derived from an EMBL/GenBank/DDBJ whole genome shotgun (WGS) entry which is preliminary data.</text>
</comment>
<keyword evidence="3" id="KW-1185">Reference proteome</keyword>
<dbReference type="Proteomes" id="UP001295684">
    <property type="component" value="Unassembled WGS sequence"/>
</dbReference>
<reference evidence="2" key="1">
    <citation type="submission" date="2023-07" db="EMBL/GenBank/DDBJ databases">
        <authorList>
            <consortium name="AG Swart"/>
            <person name="Singh M."/>
            <person name="Singh A."/>
            <person name="Seah K."/>
            <person name="Emmerich C."/>
        </authorList>
    </citation>
    <scope>NUCLEOTIDE SEQUENCE</scope>
    <source>
        <strain evidence="2">DP1</strain>
    </source>
</reference>
<evidence type="ECO:0000313" key="3">
    <source>
        <dbReference type="Proteomes" id="UP001295684"/>
    </source>
</evidence>
<gene>
    <name evidence="2" type="ORF">ECRASSUSDP1_LOCUS6632</name>
</gene>
<feature type="region of interest" description="Disordered" evidence="1">
    <location>
        <begin position="1"/>
        <end position="27"/>
    </location>
</feature>
<evidence type="ECO:0000256" key="1">
    <source>
        <dbReference type="SAM" id="MobiDB-lite"/>
    </source>
</evidence>